<sequence>MEPFTKQFSEEHFVIDIILQQLGDRFYKNTISTMKDIVGPVPQDAFKCVRNDYILLKSVIKDLDVNLLIKLPAKLHYDYEECISGSDESNKDDEEELQDLNNLLI</sequence>
<gene>
    <name evidence="2" type="ORF">FWK35_00025617</name>
</gene>
<dbReference type="Proteomes" id="UP000478052">
    <property type="component" value="Unassembled WGS sequence"/>
</dbReference>
<name>A0A6G0VPW9_APHCR</name>
<proteinExistence type="predicted"/>
<comment type="caution">
    <text evidence="2">The sequence shown here is derived from an EMBL/GenBank/DDBJ whole genome shotgun (WGS) entry which is preliminary data.</text>
</comment>
<feature type="region of interest" description="Disordered" evidence="1">
    <location>
        <begin position="85"/>
        <end position="105"/>
    </location>
</feature>
<dbReference type="AlphaFoldDB" id="A0A6G0VPW9"/>
<evidence type="ECO:0000313" key="3">
    <source>
        <dbReference type="Proteomes" id="UP000478052"/>
    </source>
</evidence>
<evidence type="ECO:0000256" key="1">
    <source>
        <dbReference type="SAM" id="MobiDB-lite"/>
    </source>
</evidence>
<keyword evidence="3" id="KW-1185">Reference proteome</keyword>
<dbReference type="EMBL" id="VUJU01013405">
    <property type="protein sequence ID" value="KAF0704959.1"/>
    <property type="molecule type" value="Genomic_DNA"/>
</dbReference>
<reference evidence="2 3" key="1">
    <citation type="submission" date="2019-08" db="EMBL/GenBank/DDBJ databases">
        <title>Whole genome of Aphis craccivora.</title>
        <authorList>
            <person name="Voronova N.V."/>
            <person name="Shulinski R.S."/>
            <person name="Bandarenka Y.V."/>
            <person name="Zhorov D.G."/>
            <person name="Warner D."/>
        </authorList>
    </citation>
    <scope>NUCLEOTIDE SEQUENCE [LARGE SCALE GENOMIC DNA]</scope>
    <source>
        <strain evidence="2">180601</strain>
        <tissue evidence="2">Whole Body</tissue>
    </source>
</reference>
<organism evidence="2 3">
    <name type="scientific">Aphis craccivora</name>
    <name type="common">Cowpea aphid</name>
    <dbReference type="NCBI Taxonomy" id="307492"/>
    <lineage>
        <taxon>Eukaryota</taxon>
        <taxon>Metazoa</taxon>
        <taxon>Ecdysozoa</taxon>
        <taxon>Arthropoda</taxon>
        <taxon>Hexapoda</taxon>
        <taxon>Insecta</taxon>
        <taxon>Pterygota</taxon>
        <taxon>Neoptera</taxon>
        <taxon>Paraneoptera</taxon>
        <taxon>Hemiptera</taxon>
        <taxon>Sternorrhyncha</taxon>
        <taxon>Aphidomorpha</taxon>
        <taxon>Aphidoidea</taxon>
        <taxon>Aphididae</taxon>
        <taxon>Aphidini</taxon>
        <taxon>Aphis</taxon>
        <taxon>Aphis</taxon>
    </lineage>
</organism>
<accession>A0A6G0VPW9</accession>
<protein>
    <submittedName>
        <fullName evidence="2">Zinc finger MYM-type protein 1-like</fullName>
    </submittedName>
</protein>
<evidence type="ECO:0000313" key="2">
    <source>
        <dbReference type="EMBL" id="KAF0704959.1"/>
    </source>
</evidence>